<gene>
    <name evidence="1" type="ORF">FKW44_022239</name>
</gene>
<dbReference type="Proteomes" id="UP000595437">
    <property type="component" value="Chromosome 16"/>
</dbReference>
<dbReference type="OrthoDB" id="310030at2759"/>
<dbReference type="AlphaFoldDB" id="A0A7T8JWF6"/>
<accession>A0A7T8JWF6</accession>
<sequence>TFREHQTNQQGLIEKLVNGKLAKQQFIDQEAVINKKKEECVEKINAIVRSF</sequence>
<proteinExistence type="predicted"/>
<evidence type="ECO:0000313" key="1">
    <source>
        <dbReference type="EMBL" id="QQP36969.1"/>
    </source>
</evidence>
<evidence type="ECO:0000313" key="2">
    <source>
        <dbReference type="Proteomes" id="UP000595437"/>
    </source>
</evidence>
<dbReference type="EMBL" id="CP045905">
    <property type="protein sequence ID" value="QQP36969.1"/>
    <property type="molecule type" value="Genomic_DNA"/>
</dbReference>
<keyword evidence="2" id="KW-1185">Reference proteome</keyword>
<reference evidence="2" key="1">
    <citation type="submission" date="2021-01" db="EMBL/GenBank/DDBJ databases">
        <title>Caligus Genome Assembly.</title>
        <authorList>
            <person name="Gallardo-Escarate C."/>
        </authorList>
    </citation>
    <scope>NUCLEOTIDE SEQUENCE [LARGE SCALE GENOMIC DNA]</scope>
</reference>
<name>A0A7T8JWF6_CALRO</name>
<protein>
    <submittedName>
        <fullName evidence="1">Dolichyl-diphosphooligosaccharide--protein glycosyltransferase subunit 1</fullName>
    </submittedName>
</protein>
<feature type="non-terminal residue" evidence="1">
    <location>
        <position position="1"/>
    </location>
</feature>
<keyword evidence="1" id="KW-0808">Transferase</keyword>
<dbReference type="GO" id="GO:0016740">
    <property type="term" value="F:transferase activity"/>
    <property type="evidence" value="ECO:0007669"/>
    <property type="project" value="UniProtKB-KW"/>
</dbReference>
<organism evidence="1 2">
    <name type="scientific">Caligus rogercresseyi</name>
    <name type="common">Sea louse</name>
    <dbReference type="NCBI Taxonomy" id="217165"/>
    <lineage>
        <taxon>Eukaryota</taxon>
        <taxon>Metazoa</taxon>
        <taxon>Ecdysozoa</taxon>
        <taxon>Arthropoda</taxon>
        <taxon>Crustacea</taxon>
        <taxon>Multicrustacea</taxon>
        <taxon>Hexanauplia</taxon>
        <taxon>Copepoda</taxon>
        <taxon>Siphonostomatoida</taxon>
        <taxon>Caligidae</taxon>
        <taxon>Caligus</taxon>
    </lineage>
</organism>